<evidence type="ECO:0000256" key="2">
    <source>
        <dbReference type="ARBA" id="ARBA00022980"/>
    </source>
</evidence>
<proteinExistence type="inferred from homology"/>
<sequence length="154" mass="17251">MLAHDLCAMIQNGARGRLRSVPLPFTKRAINLSSVLLKHGFLYNVTLGTHEGPSPSSWHQATSDSSRKIWLDIKYASDQSPVLRQLNVVSKPSKRIFVDEKDLLLLCTGRRAAFVPPFKTGEIGIVDAGEHGWCEAREAIERKWQGELVARAMW</sequence>
<dbReference type="OrthoDB" id="409928at2759"/>
<dbReference type="GO" id="GO:1990904">
    <property type="term" value="C:ribonucleoprotein complex"/>
    <property type="evidence" value="ECO:0007669"/>
    <property type="project" value="UniProtKB-KW"/>
</dbReference>
<reference evidence="4 5" key="1">
    <citation type="submission" date="2014-09" db="EMBL/GenBank/DDBJ databases">
        <authorList>
            <person name="Magalhaes I.L.F."/>
            <person name="Oliveira U."/>
            <person name="Santos F.R."/>
            <person name="Vidigal T.H.D.A."/>
            <person name="Brescovit A.D."/>
            <person name="Santos A.J."/>
        </authorList>
    </citation>
    <scope>NUCLEOTIDE SEQUENCE [LARGE SCALE GENOMIC DNA]</scope>
</reference>
<dbReference type="Proteomes" id="UP000054845">
    <property type="component" value="Unassembled WGS sequence"/>
</dbReference>
<dbReference type="SUPFAM" id="SSF56047">
    <property type="entry name" value="Ribosomal protein S8"/>
    <property type="match status" value="1"/>
</dbReference>
<name>A0A0P1BBY2_9BASI</name>
<dbReference type="InterPro" id="IPR000630">
    <property type="entry name" value="Ribosomal_uS8"/>
</dbReference>
<dbReference type="GO" id="GO:0006412">
    <property type="term" value="P:translation"/>
    <property type="evidence" value="ECO:0007669"/>
    <property type="project" value="InterPro"/>
</dbReference>
<evidence type="ECO:0000313" key="4">
    <source>
        <dbReference type="EMBL" id="CEH13627.1"/>
    </source>
</evidence>
<protein>
    <submittedName>
        <fullName evidence="4">37S RIBOSOMAL PROTEIN S8, MITOCHONDRIAL</fullName>
    </submittedName>
</protein>
<keyword evidence="5" id="KW-1185">Reference proteome</keyword>
<accession>A0A0P1BBY2</accession>
<keyword evidence="3" id="KW-0687">Ribonucleoprotein</keyword>
<comment type="similarity">
    <text evidence="1">Belongs to the universal ribosomal protein uS8 family.</text>
</comment>
<dbReference type="Pfam" id="PF00410">
    <property type="entry name" value="Ribosomal_S8"/>
    <property type="match status" value="1"/>
</dbReference>
<keyword evidence="2 4" id="KW-0689">Ribosomal protein</keyword>
<dbReference type="GO" id="GO:0003735">
    <property type="term" value="F:structural constituent of ribosome"/>
    <property type="evidence" value="ECO:0007669"/>
    <property type="project" value="InterPro"/>
</dbReference>
<dbReference type="Gene3D" id="3.30.1370.30">
    <property type="match status" value="1"/>
</dbReference>
<dbReference type="GO" id="GO:0005840">
    <property type="term" value="C:ribosome"/>
    <property type="evidence" value="ECO:0007669"/>
    <property type="project" value="UniProtKB-KW"/>
</dbReference>
<dbReference type="EMBL" id="CCYA01000221">
    <property type="protein sequence ID" value="CEH13627.1"/>
    <property type="molecule type" value="Genomic_DNA"/>
</dbReference>
<evidence type="ECO:0000313" key="5">
    <source>
        <dbReference type="Proteomes" id="UP000054845"/>
    </source>
</evidence>
<evidence type="ECO:0000256" key="1">
    <source>
        <dbReference type="ARBA" id="ARBA00006471"/>
    </source>
</evidence>
<dbReference type="STRING" id="401625.A0A0P1BBY2"/>
<evidence type="ECO:0000256" key="3">
    <source>
        <dbReference type="ARBA" id="ARBA00023274"/>
    </source>
</evidence>
<dbReference type="AlphaFoldDB" id="A0A0P1BBY2"/>
<organism evidence="4 5">
    <name type="scientific">Ceraceosorus bombacis</name>
    <dbReference type="NCBI Taxonomy" id="401625"/>
    <lineage>
        <taxon>Eukaryota</taxon>
        <taxon>Fungi</taxon>
        <taxon>Dikarya</taxon>
        <taxon>Basidiomycota</taxon>
        <taxon>Ustilaginomycotina</taxon>
        <taxon>Exobasidiomycetes</taxon>
        <taxon>Ceraceosorales</taxon>
        <taxon>Ceraceosoraceae</taxon>
        <taxon>Ceraceosorus</taxon>
    </lineage>
</organism>
<dbReference type="InterPro" id="IPR035987">
    <property type="entry name" value="Ribosomal_uS8_sf"/>
</dbReference>